<name>A0A418ZUS6_9RHOB</name>
<organism evidence="2 3">
    <name type="scientific">Paracoccus siganidrum</name>
    <dbReference type="NCBI Taxonomy" id="1276757"/>
    <lineage>
        <taxon>Bacteria</taxon>
        <taxon>Pseudomonadati</taxon>
        <taxon>Pseudomonadota</taxon>
        <taxon>Alphaproteobacteria</taxon>
        <taxon>Rhodobacterales</taxon>
        <taxon>Paracoccaceae</taxon>
        <taxon>Paracoccus</taxon>
    </lineage>
</organism>
<dbReference type="EMBL" id="QZEW01000158">
    <property type="protein sequence ID" value="RJL01484.1"/>
    <property type="molecule type" value="Genomic_DNA"/>
</dbReference>
<evidence type="ECO:0000313" key="2">
    <source>
        <dbReference type="EMBL" id="RJL01484.1"/>
    </source>
</evidence>
<evidence type="ECO:0000313" key="3">
    <source>
        <dbReference type="Proteomes" id="UP000283587"/>
    </source>
</evidence>
<proteinExistence type="predicted"/>
<protein>
    <submittedName>
        <fullName evidence="2">Uncharacterized protein</fullName>
    </submittedName>
</protein>
<comment type="caution">
    <text evidence="2">The sequence shown here is derived from an EMBL/GenBank/DDBJ whole genome shotgun (WGS) entry which is preliminary data.</text>
</comment>
<dbReference type="OrthoDB" id="2084265at2"/>
<dbReference type="Proteomes" id="UP000283587">
    <property type="component" value="Unassembled WGS sequence"/>
</dbReference>
<reference evidence="3" key="1">
    <citation type="submission" date="2018-09" db="EMBL/GenBank/DDBJ databases">
        <title>Paracoccus onubensis nov. sp. a moderate halophilic bacterium isolated from Gruta de las Maravillas (Aracena, Spain).</title>
        <authorList>
            <person name="Jurado V."/>
            <person name="Gutierrez-Patricio S."/>
            <person name="Gonzalez-Pimentel J.L."/>
            <person name="Miller A.Z."/>
            <person name="Laiz L."/>
            <person name="Saiz-Jimenez C."/>
        </authorList>
    </citation>
    <scope>NUCLEOTIDE SEQUENCE [LARGE SCALE GENOMIC DNA]</scope>
    <source>
        <strain evidence="3">DSM 26381</strain>
    </source>
</reference>
<dbReference type="Pfam" id="PF14412">
    <property type="entry name" value="AHH"/>
    <property type="match status" value="1"/>
</dbReference>
<gene>
    <name evidence="2" type="ORF">D3P05_22280</name>
</gene>
<feature type="region of interest" description="Disordered" evidence="1">
    <location>
        <begin position="75"/>
        <end position="95"/>
    </location>
</feature>
<accession>A0A418ZUS6</accession>
<evidence type="ECO:0000256" key="1">
    <source>
        <dbReference type="SAM" id="MobiDB-lite"/>
    </source>
</evidence>
<sequence length="95" mass="10151">MGLKWNDPKGCGDPLGLAGCSDKLRANMMDDMGPPRGTRARCRQAQHLIPGQLSNHPTVRVSGIDIDGANNGMFLPDRGANAASNINRASPMTRH</sequence>
<dbReference type="AlphaFoldDB" id="A0A418ZUS6"/>
<feature type="compositionally biased region" description="Polar residues" evidence="1">
    <location>
        <begin position="82"/>
        <end position="95"/>
    </location>
</feature>
<keyword evidence="3" id="KW-1185">Reference proteome</keyword>
<dbReference type="InterPro" id="IPR032871">
    <property type="entry name" value="AHH_dom_containing"/>
</dbReference>
<dbReference type="RefSeq" id="WP_119900949.1">
    <property type="nucleotide sequence ID" value="NZ_QZEW01000158.1"/>
</dbReference>